<feature type="region of interest" description="Disordered" evidence="10">
    <location>
        <begin position="125"/>
        <end position="144"/>
    </location>
</feature>
<keyword evidence="7 11" id="KW-1133">Transmembrane helix</keyword>
<evidence type="ECO:0000256" key="11">
    <source>
        <dbReference type="SAM" id="Phobius"/>
    </source>
</evidence>
<evidence type="ECO:0000256" key="4">
    <source>
        <dbReference type="ARBA" id="ARBA00022723"/>
    </source>
</evidence>
<sequence length="144" mass="15446">MRYRAVVIPVAGVLLVVVGFLVFGNLNDNLTYYLTPAEAVSKKADFHDGKRFRLGGLVENGSVERTGNEVRFQLADDLTGDSVTVPVVFSGAPSQLFAAGIGVIVEGAWRGDTFYSNTMIVKHDENYRPPGSGNESVDPGKGNP</sequence>
<dbReference type="SUPFAM" id="SSF82093">
    <property type="entry name" value="Heme chaperone CcmE"/>
    <property type="match status" value="1"/>
</dbReference>
<name>A0ABS4UBJ3_9ACTN</name>
<evidence type="ECO:0000256" key="5">
    <source>
        <dbReference type="ARBA" id="ARBA00022748"/>
    </source>
</evidence>
<reference evidence="12 13" key="1">
    <citation type="submission" date="2021-03" db="EMBL/GenBank/DDBJ databases">
        <title>Sequencing the genomes of 1000 actinobacteria strains.</title>
        <authorList>
            <person name="Klenk H.-P."/>
        </authorList>
    </citation>
    <scope>NUCLEOTIDE SEQUENCE [LARGE SCALE GENOMIC DNA]</scope>
    <source>
        <strain evidence="12 13">DSM 18824</strain>
    </source>
</reference>
<comment type="subcellular location">
    <subcellularLocation>
        <location evidence="1">Membrane</location>
    </subcellularLocation>
</comment>
<keyword evidence="9 11" id="KW-0472">Membrane</keyword>
<evidence type="ECO:0000256" key="2">
    <source>
        <dbReference type="ARBA" id="ARBA00022617"/>
    </source>
</evidence>
<keyword evidence="8" id="KW-0408">Iron</keyword>
<proteinExistence type="predicted"/>
<dbReference type="InterPro" id="IPR036127">
    <property type="entry name" value="CcmE-like_sf"/>
</dbReference>
<dbReference type="PANTHER" id="PTHR34128">
    <property type="entry name" value="CYTOCHROME C-TYPE BIOGENESIS PROTEIN CCME HOMOLOG, MITOCHONDRIAL"/>
    <property type="match status" value="1"/>
</dbReference>
<dbReference type="Proteomes" id="UP000755585">
    <property type="component" value="Unassembled WGS sequence"/>
</dbReference>
<evidence type="ECO:0000256" key="10">
    <source>
        <dbReference type="SAM" id="MobiDB-lite"/>
    </source>
</evidence>
<keyword evidence="13" id="KW-1185">Reference proteome</keyword>
<gene>
    <name evidence="12" type="ORF">JOF29_000080</name>
</gene>
<evidence type="ECO:0000313" key="12">
    <source>
        <dbReference type="EMBL" id="MBP2348997.1"/>
    </source>
</evidence>
<dbReference type="PANTHER" id="PTHR34128:SF2">
    <property type="entry name" value="CYTOCHROME C-TYPE BIOGENESIS PROTEIN CCME HOMOLOG, MITOCHONDRIAL"/>
    <property type="match status" value="1"/>
</dbReference>
<keyword evidence="4" id="KW-0479">Metal-binding</keyword>
<evidence type="ECO:0000256" key="1">
    <source>
        <dbReference type="ARBA" id="ARBA00004370"/>
    </source>
</evidence>
<evidence type="ECO:0000256" key="8">
    <source>
        <dbReference type="ARBA" id="ARBA00023004"/>
    </source>
</evidence>
<dbReference type="Gene3D" id="2.40.50.140">
    <property type="entry name" value="Nucleic acid-binding proteins"/>
    <property type="match status" value="1"/>
</dbReference>
<accession>A0ABS4UBJ3</accession>
<dbReference type="InterPro" id="IPR012340">
    <property type="entry name" value="NA-bd_OB-fold"/>
</dbReference>
<keyword evidence="6" id="KW-0735">Signal-anchor</keyword>
<keyword evidence="5" id="KW-0201">Cytochrome c-type biogenesis</keyword>
<keyword evidence="2" id="KW-0349">Heme</keyword>
<keyword evidence="3 11" id="KW-0812">Transmembrane</keyword>
<feature type="transmembrane region" description="Helical" evidence="11">
    <location>
        <begin position="6"/>
        <end position="26"/>
    </location>
</feature>
<protein>
    <submittedName>
        <fullName evidence="12">Cytochrome c-type biogenesis protein CcmE</fullName>
    </submittedName>
</protein>
<dbReference type="Pfam" id="PF03100">
    <property type="entry name" value="CcmE"/>
    <property type="match status" value="1"/>
</dbReference>
<organism evidence="12 13">
    <name type="scientific">Kribbella aluminosa</name>
    <dbReference type="NCBI Taxonomy" id="416017"/>
    <lineage>
        <taxon>Bacteria</taxon>
        <taxon>Bacillati</taxon>
        <taxon>Actinomycetota</taxon>
        <taxon>Actinomycetes</taxon>
        <taxon>Propionibacteriales</taxon>
        <taxon>Kribbellaceae</taxon>
        <taxon>Kribbella</taxon>
    </lineage>
</organism>
<evidence type="ECO:0000256" key="3">
    <source>
        <dbReference type="ARBA" id="ARBA00022692"/>
    </source>
</evidence>
<evidence type="ECO:0000313" key="13">
    <source>
        <dbReference type="Proteomes" id="UP000755585"/>
    </source>
</evidence>
<evidence type="ECO:0000256" key="9">
    <source>
        <dbReference type="ARBA" id="ARBA00023136"/>
    </source>
</evidence>
<evidence type="ECO:0000256" key="6">
    <source>
        <dbReference type="ARBA" id="ARBA00022968"/>
    </source>
</evidence>
<evidence type="ECO:0000256" key="7">
    <source>
        <dbReference type="ARBA" id="ARBA00022989"/>
    </source>
</evidence>
<dbReference type="RefSeq" id="WP_209692233.1">
    <property type="nucleotide sequence ID" value="NZ_BAAAVU010000028.1"/>
</dbReference>
<comment type="caution">
    <text evidence="12">The sequence shown here is derived from an EMBL/GenBank/DDBJ whole genome shotgun (WGS) entry which is preliminary data.</text>
</comment>
<dbReference type="EMBL" id="JAGINT010000001">
    <property type="protein sequence ID" value="MBP2348997.1"/>
    <property type="molecule type" value="Genomic_DNA"/>
</dbReference>
<dbReference type="InterPro" id="IPR004329">
    <property type="entry name" value="CcmE"/>
</dbReference>